<organism evidence="1 2">
    <name type="scientific">Hypsizygus marmoreus</name>
    <name type="common">White beech mushroom</name>
    <name type="synonym">Agaricus marmoreus</name>
    <dbReference type="NCBI Taxonomy" id="39966"/>
    <lineage>
        <taxon>Eukaryota</taxon>
        <taxon>Fungi</taxon>
        <taxon>Dikarya</taxon>
        <taxon>Basidiomycota</taxon>
        <taxon>Agaricomycotina</taxon>
        <taxon>Agaricomycetes</taxon>
        <taxon>Agaricomycetidae</taxon>
        <taxon>Agaricales</taxon>
        <taxon>Tricholomatineae</taxon>
        <taxon>Lyophyllaceae</taxon>
        <taxon>Hypsizygus</taxon>
    </lineage>
</organism>
<name>A0A369K3V5_HYPMA</name>
<evidence type="ECO:0000313" key="2">
    <source>
        <dbReference type="Proteomes" id="UP000076154"/>
    </source>
</evidence>
<comment type="caution">
    <text evidence="1">The sequence shown here is derived from an EMBL/GenBank/DDBJ whole genome shotgun (WGS) entry which is preliminary data.</text>
</comment>
<protein>
    <submittedName>
        <fullName evidence="1">Uncharacterized protein</fullName>
    </submittedName>
</protein>
<dbReference type="AlphaFoldDB" id="A0A369K3V5"/>
<accession>A0A369K3V5</accession>
<sequence>MPTCRPSFAAPNIPPAPPALDAHRGRFSIGLSLCSFGELICPSLHQSVLRNVQERNIGGRLSDCASHKYPFLSTRTRFLKTSKVIEEAPPLFLTFKNFTSEPIPRVVIVIPFSIVLDFRAKTPKPDAYRRRPPNNMVRKHCCYRSYGIR</sequence>
<dbReference type="InParanoid" id="A0A369K3V5"/>
<gene>
    <name evidence="1" type="ORF">Hypma_001457</name>
</gene>
<evidence type="ECO:0000313" key="1">
    <source>
        <dbReference type="EMBL" id="RDB28262.1"/>
    </source>
</evidence>
<dbReference type="Proteomes" id="UP000076154">
    <property type="component" value="Unassembled WGS sequence"/>
</dbReference>
<reference evidence="1" key="1">
    <citation type="submission" date="2018-04" db="EMBL/GenBank/DDBJ databases">
        <title>Whole genome sequencing of Hypsizygus marmoreus.</title>
        <authorList>
            <person name="Choi I.-G."/>
            <person name="Min B."/>
            <person name="Kim J.-G."/>
            <person name="Kim S."/>
            <person name="Oh Y.-L."/>
            <person name="Kong W.-S."/>
            <person name="Park H."/>
            <person name="Jeong J."/>
            <person name="Song E.-S."/>
        </authorList>
    </citation>
    <scope>NUCLEOTIDE SEQUENCE [LARGE SCALE GENOMIC DNA]</scope>
    <source>
        <strain evidence="1">51987-8</strain>
    </source>
</reference>
<keyword evidence="2" id="KW-1185">Reference proteome</keyword>
<dbReference type="EMBL" id="LUEZ02000012">
    <property type="protein sequence ID" value="RDB28262.1"/>
    <property type="molecule type" value="Genomic_DNA"/>
</dbReference>
<proteinExistence type="predicted"/>